<dbReference type="PROSITE" id="PS50053">
    <property type="entry name" value="UBIQUITIN_2"/>
    <property type="match status" value="5"/>
</dbReference>
<name>A0A7J6L4N6_PERCH</name>
<dbReference type="InterPro" id="IPR000626">
    <property type="entry name" value="Ubiquitin-like_dom"/>
</dbReference>
<keyword evidence="3" id="KW-1185">Reference proteome</keyword>
<dbReference type="CDD" id="cd17039">
    <property type="entry name" value="Ubl_ubiquitin_like"/>
    <property type="match status" value="2"/>
</dbReference>
<reference evidence="2 3" key="1">
    <citation type="submission" date="2020-04" db="EMBL/GenBank/DDBJ databases">
        <title>Perkinsus chesapeaki whole genome sequence.</title>
        <authorList>
            <person name="Bogema D.R."/>
        </authorList>
    </citation>
    <scope>NUCLEOTIDE SEQUENCE [LARGE SCALE GENOMIC DNA]</scope>
    <source>
        <strain evidence="2">ATCC PRA-425</strain>
    </source>
</reference>
<dbReference type="PRINTS" id="PR00348">
    <property type="entry name" value="UBIQUITIN"/>
</dbReference>
<dbReference type="InterPro" id="IPR019956">
    <property type="entry name" value="Ubiquitin_dom"/>
</dbReference>
<dbReference type="PANTHER" id="PTHR10666">
    <property type="entry name" value="UBIQUITIN"/>
    <property type="match status" value="1"/>
</dbReference>
<evidence type="ECO:0000313" key="2">
    <source>
        <dbReference type="EMBL" id="KAF4653976.1"/>
    </source>
</evidence>
<dbReference type="InterPro" id="IPR050158">
    <property type="entry name" value="Ubiquitin_ubiquitin-like"/>
</dbReference>
<dbReference type="InterPro" id="IPR029071">
    <property type="entry name" value="Ubiquitin-like_domsf"/>
</dbReference>
<dbReference type="Proteomes" id="UP000591131">
    <property type="component" value="Unassembled WGS sequence"/>
</dbReference>
<organism evidence="2 3">
    <name type="scientific">Perkinsus chesapeaki</name>
    <name type="common">Clam parasite</name>
    <name type="synonym">Perkinsus andrewsi</name>
    <dbReference type="NCBI Taxonomy" id="330153"/>
    <lineage>
        <taxon>Eukaryota</taxon>
        <taxon>Sar</taxon>
        <taxon>Alveolata</taxon>
        <taxon>Perkinsozoa</taxon>
        <taxon>Perkinsea</taxon>
        <taxon>Perkinsida</taxon>
        <taxon>Perkinsidae</taxon>
        <taxon>Perkinsus</taxon>
    </lineage>
</organism>
<dbReference type="Pfam" id="PF00240">
    <property type="entry name" value="ubiquitin"/>
    <property type="match status" value="3"/>
</dbReference>
<feature type="domain" description="Ubiquitin-like" evidence="1">
    <location>
        <begin position="388"/>
        <end position="456"/>
    </location>
</feature>
<feature type="domain" description="Ubiquitin-like" evidence="1">
    <location>
        <begin position="3"/>
        <end position="80"/>
    </location>
</feature>
<gene>
    <name evidence="2" type="ORF">FOL47_010207</name>
</gene>
<evidence type="ECO:0000313" key="3">
    <source>
        <dbReference type="Proteomes" id="UP000591131"/>
    </source>
</evidence>
<accession>A0A7J6L4N6</accession>
<dbReference type="Gene3D" id="3.10.20.90">
    <property type="entry name" value="Phosphatidylinositol 3-kinase Catalytic Subunit, Chain A, domain 1"/>
    <property type="match status" value="4"/>
</dbReference>
<dbReference type="AlphaFoldDB" id="A0A7J6L4N6"/>
<dbReference type="SUPFAM" id="SSF54236">
    <property type="entry name" value="Ubiquitin-like"/>
    <property type="match status" value="4"/>
</dbReference>
<feature type="domain" description="Ubiquitin-like" evidence="1">
    <location>
        <begin position="81"/>
        <end position="139"/>
    </location>
</feature>
<proteinExistence type="predicted"/>
<comment type="caution">
    <text evidence="2">The sequence shown here is derived from an EMBL/GenBank/DDBJ whole genome shotgun (WGS) entry which is preliminary data.</text>
</comment>
<feature type="domain" description="Ubiquitin-like" evidence="1">
    <location>
        <begin position="225"/>
        <end position="302"/>
    </location>
</feature>
<dbReference type="EMBL" id="JAAPAO010000771">
    <property type="protein sequence ID" value="KAF4653976.1"/>
    <property type="molecule type" value="Genomic_DNA"/>
</dbReference>
<sequence>MPTHLFLGDAERVIPAVTIDAEVSTTIDKIKDELTKGIGFSGFEELLYLDEAPLHDDKALSEINQGNAQDLHLAYRECGEVSVPVKRLNGEAVTISIRGSDTVATIKDKIEGVTGIPPGEQVIAVAGSIRQDGQAIADYLKRQLTRHVIVHQFATVTIHQRPLTYGDRDIAFDVTPSTTIGQVKRILKDKWNVPLTRQKISSTNGEPISDSVTVRDCGIEDEGFLILNLKARGELHAHAEELGGGWESVSVMPSHTVDMVNEAVELSTGFPARNQRIMFGGKEVISGRLSDYIPEQSASVYLGINRPVRVNITDLSDKKVFVSIKPWGRIEEVKRELWRNGYRIKSQLFYDGKELDDCVRLSDGKLRQVRRGAQLRLFESVRGPRRIVNLKSLWGQITSVGWYEHDTVKDLKLRIHDATGKHPQMQSLVFKGKELRDGALLRSCGLRNNETVHLVIVLQRFSP</sequence>
<dbReference type="SMART" id="SM00213">
    <property type="entry name" value="UBQ"/>
    <property type="match status" value="4"/>
</dbReference>
<feature type="domain" description="Ubiquitin-like" evidence="1">
    <location>
        <begin position="156"/>
        <end position="234"/>
    </location>
</feature>
<protein>
    <recommendedName>
        <fullName evidence="1">Ubiquitin-like domain-containing protein</fullName>
    </recommendedName>
</protein>
<dbReference type="OrthoDB" id="428577at2759"/>
<evidence type="ECO:0000259" key="1">
    <source>
        <dbReference type="PROSITE" id="PS50053"/>
    </source>
</evidence>